<reference evidence="4" key="4">
    <citation type="submission" date="2019-09" db="EMBL/GenBank/DDBJ databases">
        <title>Co-occurence of chitin degradation, pigmentation and bioactivity in marine Pseudoalteromonas.</title>
        <authorList>
            <person name="Sonnenschein E.C."/>
            <person name="Bech P.K."/>
        </authorList>
    </citation>
    <scope>NUCLEOTIDE SEQUENCE</scope>
    <source>
        <strain evidence="4">S2897</strain>
    </source>
</reference>
<dbReference type="InterPro" id="IPR021309">
    <property type="entry name" value="YgaP-like_TM"/>
</dbReference>
<dbReference type="STRING" id="151081.TW72_15910"/>
<keyword evidence="1" id="KW-1133">Transmembrane helix</keyword>
<dbReference type="Gene3D" id="6.10.140.1340">
    <property type="match status" value="1"/>
</dbReference>
<sequence>MNISAALRLIAGVMVLISLLLAHFVDSNWLFFTVFIALNLIQSAFSGWCPMMYILKKLGMEE</sequence>
<evidence type="ECO:0000313" key="5">
    <source>
        <dbReference type="Proteomes" id="UP000033664"/>
    </source>
</evidence>
<comment type="caution">
    <text evidence="3">The sequence shown here is derived from an EMBL/GenBank/DDBJ whole genome shotgun (WGS) entry which is preliminary data.</text>
</comment>
<reference evidence="4 6" key="2">
    <citation type="submission" date="2017-12" db="EMBL/GenBank/DDBJ databases">
        <authorList>
            <person name="Paulsen S."/>
            <person name="Gram L.K."/>
        </authorList>
    </citation>
    <scope>NUCLEOTIDE SEQUENCE [LARGE SCALE GENOMIC DNA]</scope>
    <source>
        <strain evidence="4 6">S2897</strain>
    </source>
</reference>
<name>A0A0F4PJU4_9GAMM</name>
<keyword evidence="1" id="KW-0812">Transmembrane</keyword>
<dbReference type="RefSeq" id="WP_022943930.1">
    <property type="nucleotide sequence ID" value="NZ_CP023396.1"/>
</dbReference>
<evidence type="ECO:0000313" key="6">
    <source>
        <dbReference type="Proteomes" id="UP000305874"/>
    </source>
</evidence>
<evidence type="ECO:0000313" key="4">
    <source>
        <dbReference type="EMBL" id="TMP87464.1"/>
    </source>
</evidence>
<dbReference type="GeneID" id="58229986"/>
<feature type="transmembrane region" description="Helical" evidence="1">
    <location>
        <begin position="7"/>
        <end position="25"/>
    </location>
</feature>
<dbReference type="OrthoDB" id="9799383at2"/>
<feature type="transmembrane region" description="Helical" evidence="1">
    <location>
        <begin position="31"/>
        <end position="55"/>
    </location>
</feature>
<feature type="domain" description="Inner membrane protein YgaP-like transmembrane" evidence="2">
    <location>
        <begin position="5"/>
        <end position="56"/>
    </location>
</feature>
<dbReference type="AlphaFoldDB" id="A0A0F4PJU4"/>
<dbReference type="Proteomes" id="UP000305874">
    <property type="component" value="Unassembled WGS sequence"/>
</dbReference>
<dbReference type="EMBL" id="JXXZ01000014">
    <property type="protein sequence ID" value="KJY96957.1"/>
    <property type="molecule type" value="Genomic_DNA"/>
</dbReference>
<evidence type="ECO:0000259" key="2">
    <source>
        <dbReference type="Pfam" id="PF11127"/>
    </source>
</evidence>
<reference evidence="6" key="3">
    <citation type="submission" date="2019-06" db="EMBL/GenBank/DDBJ databases">
        <title>Co-occurence of chitin degradation, pigmentation and bioactivity in marine Pseudoalteromonas.</title>
        <authorList>
            <person name="Sonnenschein E.C."/>
            <person name="Bech P.K."/>
        </authorList>
    </citation>
    <scope>NUCLEOTIDE SEQUENCE [LARGE SCALE GENOMIC DNA]</scope>
    <source>
        <strain evidence="6">S2897</strain>
    </source>
</reference>
<dbReference type="PATRIC" id="fig|151081.8.peg.3163"/>
<proteinExistence type="predicted"/>
<dbReference type="Proteomes" id="UP000033664">
    <property type="component" value="Unassembled WGS sequence"/>
</dbReference>
<keyword evidence="1" id="KW-0472">Membrane</keyword>
<keyword evidence="5" id="KW-1185">Reference proteome</keyword>
<gene>
    <name evidence="4" type="ORF">CWC05_08160</name>
    <name evidence="3" type="ORF">TW72_15910</name>
</gene>
<protein>
    <submittedName>
        <fullName evidence="4">DUF2892 domain-containing protein</fullName>
    </submittedName>
    <submittedName>
        <fullName evidence="3">Rhodanese</fullName>
    </submittedName>
</protein>
<dbReference type="EMBL" id="PNCG01000007">
    <property type="protein sequence ID" value="TMP87464.1"/>
    <property type="molecule type" value="Genomic_DNA"/>
</dbReference>
<evidence type="ECO:0000313" key="3">
    <source>
        <dbReference type="EMBL" id="KJY96957.1"/>
    </source>
</evidence>
<evidence type="ECO:0000256" key="1">
    <source>
        <dbReference type="SAM" id="Phobius"/>
    </source>
</evidence>
<organism evidence="3 5">
    <name type="scientific">Pseudoalteromonas ruthenica</name>
    <dbReference type="NCBI Taxonomy" id="151081"/>
    <lineage>
        <taxon>Bacteria</taxon>
        <taxon>Pseudomonadati</taxon>
        <taxon>Pseudomonadota</taxon>
        <taxon>Gammaproteobacteria</taxon>
        <taxon>Alteromonadales</taxon>
        <taxon>Pseudoalteromonadaceae</taxon>
        <taxon>Pseudoalteromonas</taxon>
    </lineage>
</organism>
<reference evidence="3 5" key="1">
    <citation type="journal article" date="2015" name="BMC Genomics">
        <title>Genome mining reveals unlocked bioactive potential of marine Gram-negative bacteria.</title>
        <authorList>
            <person name="Machado H."/>
            <person name="Sonnenschein E.C."/>
            <person name="Melchiorsen J."/>
            <person name="Gram L."/>
        </authorList>
    </citation>
    <scope>NUCLEOTIDE SEQUENCE [LARGE SCALE GENOMIC DNA]</scope>
    <source>
        <strain evidence="3 5">S3137</strain>
    </source>
</reference>
<dbReference type="Pfam" id="PF11127">
    <property type="entry name" value="YgaP-like_TM"/>
    <property type="match status" value="1"/>
</dbReference>
<accession>A0A0F4PJU4</accession>